<feature type="region of interest" description="Disordered" evidence="1">
    <location>
        <begin position="1"/>
        <end position="75"/>
    </location>
</feature>
<name>A0A6J3M1V9_9PEZI</name>
<evidence type="ECO:0000313" key="2">
    <source>
        <dbReference type="Proteomes" id="UP000504637"/>
    </source>
</evidence>
<dbReference type="RefSeq" id="XP_033458924.1">
    <property type="nucleotide sequence ID" value="XM_033600026.1"/>
</dbReference>
<organism evidence="3">
    <name type="scientific">Dissoconium aciculare CBS 342.82</name>
    <dbReference type="NCBI Taxonomy" id="1314786"/>
    <lineage>
        <taxon>Eukaryota</taxon>
        <taxon>Fungi</taxon>
        <taxon>Dikarya</taxon>
        <taxon>Ascomycota</taxon>
        <taxon>Pezizomycotina</taxon>
        <taxon>Dothideomycetes</taxon>
        <taxon>Dothideomycetidae</taxon>
        <taxon>Mycosphaerellales</taxon>
        <taxon>Dissoconiaceae</taxon>
        <taxon>Dissoconium</taxon>
    </lineage>
</organism>
<dbReference type="Proteomes" id="UP000504637">
    <property type="component" value="Unplaced"/>
</dbReference>
<gene>
    <name evidence="3" type="ORF">K489DRAFT_258781</name>
</gene>
<feature type="compositionally biased region" description="Basic and acidic residues" evidence="1">
    <location>
        <begin position="13"/>
        <end position="36"/>
    </location>
</feature>
<reference evidence="3" key="1">
    <citation type="submission" date="2020-01" db="EMBL/GenBank/DDBJ databases">
        <authorList>
            <consortium name="DOE Joint Genome Institute"/>
            <person name="Haridas S."/>
            <person name="Albert R."/>
            <person name="Binder M."/>
            <person name="Bloem J."/>
            <person name="Labutti K."/>
            <person name="Salamov A."/>
            <person name="Andreopoulos B."/>
            <person name="Baker S.E."/>
            <person name="Barry K."/>
            <person name="Bills G."/>
            <person name="Bluhm B.H."/>
            <person name="Cannon C."/>
            <person name="Castanera R."/>
            <person name="Culley D.E."/>
            <person name="Daum C."/>
            <person name="Ezra D."/>
            <person name="Gonzalez J.B."/>
            <person name="Henrissat B."/>
            <person name="Kuo A."/>
            <person name="Liang C."/>
            <person name="Lipzen A."/>
            <person name="Lutzoni F."/>
            <person name="Magnuson J."/>
            <person name="Mondo S."/>
            <person name="Nolan M."/>
            <person name="Ohm R."/>
            <person name="Pangilinan J."/>
            <person name="Park H.-J."/>
            <person name="Ramirez L."/>
            <person name="Alfaro M."/>
            <person name="Sun H."/>
            <person name="Tritt A."/>
            <person name="Yoshinaga Y."/>
            <person name="Zwiers L.-H."/>
            <person name="Turgeon B.G."/>
            <person name="Goodwin S.B."/>
            <person name="Spatafora J.W."/>
            <person name="Crous P.W."/>
            <person name="Grigoriev I.V."/>
        </authorList>
    </citation>
    <scope>NUCLEOTIDE SEQUENCE</scope>
    <source>
        <strain evidence="3">CBS 342.82</strain>
    </source>
</reference>
<dbReference type="AlphaFoldDB" id="A0A6J3M1V9"/>
<feature type="region of interest" description="Disordered" evidence="1">
    <location>
        <begin position="125"/>
        <end position="154"/>
    </location>
</feature>
<keyword evidence="2" id="KW-1185">Reference proteome</keyword>
<protein>
    <submittedName>
        <fullName evidence="3">Uncharacterized protein</fullName>
    </submittedName>
</protein>
<evidence type="ECO:0000256" key="1">
    <source>
        <dbReference type="SAM" id="MobiDB-lite"/>
    </source>
</evidence>
<feature type="compositionally biased region" description="Basic and acidic residues" evidence="1">
    <location>
        <begin position="53"/>
        <end position="70"/>
    </location>
</feature>
<sequence length="398" mass="44904">MAFGVQRWGSIFHSKENNDSQRHTKCDSGPHNDRKNPNTPRRTGTRRLAAGKSLRDLRDAWSPKNNREPSHIVNDPKSNVAIDFILSPDIQRAISQSRYPSHVLPDVRHHSDLLMDLDFLTLDDNNDHAPPQYSPRAHNSPRYSPPREFARYGSRSPSIETGRVMIITSPSSSRSNSYTRAVQEWDKLHQQQQYAASQDESIPAPLRVRKNSADSLSDSGVFCSSPAHCTPLYEPDAFPFRDSIHVGIDYTCQSLSSGKRRPARQSQGHELRRVKRIRLEQPLPHLPSFTTAATDDVSCRHKADSGVGSDFGAKDDDLFQRNISSSSVNSFDYMMDVDRANFAPNANTMSTSSPTYETIVRETVAPAAIHETIIEDTHEIKHEVSLIHRLRRSKRGCR</sequence>
<dbReference type="GeneID" id="54357825"/>
<reference evidence="3" key="3">
    <citation type="submission" date="2025-08" db="UniProtKB">
        <authorList>
            <consortium name="RefSeq"/>
        </authorList>
    </citation>
    <scope>IDENTIFICATION</scope>
    <source>
        <strain evidence="3">CBS 342.82</strain>
    </source>
</reference>
<evidence type="ECO:0000313" key="3">
    <source>
        <dbReference type="RefSeq" id="XP_033458924.1"/>
    </source>
</evidence>
<accession>A0A6J3M1V9</accession>
<proteinExistence type="predicted"/>
<reference evidence="3" key="2">
    <citation type="submission" date="2020-04" db="EMBL/GenBank/DDBJ databases">
        <authorList>
            <consortium name="NCBI Genome Project"/>
        </authorList>
    </citation>
    <scope>NUCLEOTIDE SEQUENCE</scope>
    <source>
        <strain evidence="3">CBS 342.82</strain>
    </source>
</reference>